<feature type="region of interest" description="Disordered" evidence="1">
    <location>
        <begin position="257"/>
        <end position="278"/>
    </location>
</feature>
<evidence type="ECO:0008006" key="4">
    <source>
        <dbReference type="Google" id="ProtNLM"/>
    </source>
</evidence>
<dbReference type="InterPro" id="IPR011333">
    <property type="entry name" value="SKP1/BTB/POZ_sf"/>
</dbReference>
<dbReference type="EMBL" id="JAXOVC010000013">
    <property type="protein sequence ID" value="KAK4494578.1"/>
    <property type="molecule type" value="Genomic_DNA"/>
</dbReference>
<comment type="caution">
    <text evidence="2">The sequence shown here is derived from an EMBL/GenBank/DDBJ whole genome shotgun (WGS) entry which is preliminary data.</text>
</comment>
<sequence>MPDCYDPTGVAPLMKQLKSQRLIKILIGDATEAYLMSETLLTNASEYFAKAIRHETSMGNTEPGVLSFPDDGDYKGAWEVLLFWLMTKSLPLELTSQHGEIPDVDCYEPWTRIWVLADKYLLPELQDAVMLEMLYFFEGELGSFLAASPSDGELVNRLLRISPVDSPLRRLIAEEVVRSLYGYGGGGLRFQDLLDSDGTTGLSASLVVACHDYMLNGKSYLRWRGYGGASQSTAWKEYLVGDVPTKHWVSEHLPELYPAQEEEGYEEVGYEQEGQEDE</sequence>
<name>A0ABR0E091_ZASCE</name>
<dbReference type="Gene3D" id="3.30.710.10">
    <property type="entry name" value="Potassium Channel Kv1.1, Chain A"/>
    <property type="match status" value="1"/>
</dbReference>
<organism evidence="2 3">
    <name type="scientific">Zasmidium cellare</name>
    <name type="common">Wine cellar mold</name>
    <name type="synonym">Racodium cellare</name>
    <dbReference type="NCBI Taxonomy" id="395010"/>
    <lineage>
        <taxon>Eukaryota</taxon>
        <taxon>Fungi</taxon>
        <taxon>Dikarya</taxon>
        <taxon>Ascomycota</taxon>
        <taxon>Pezizomycotina</taxon>
        <taxon>Dothideomycetes</taxon>
        <taxon>Dothideomycetidae</taxon>
        <taxon>Mycosphaerellales</taxon>
        <taxon>Mycosphaerellaceae</taxon>
        <taxon>Zasmidium</taxon>
    </lineage>
</organism>
<accession>A0ABR0E091</accession>
<feature type="compositionally biased region" description="Acidic residues" evidence="1">
    <location>
        <begin position="260"/>
        <end position="278"/>
    </location>
</feature>
<evidence type="ECO:0000313" key="3">
    <source>
        <dbReference type="Proteomes" id="UP001305779"/>
    </source>
</evidence>
<keyword evidence="3" id="KW-1185">Reference proteome</keyword>
<evidence type="ECO:0000256" key="1">
    <source>
        <dbReference type="SAM" id="MobiDB-lite"/>
    </source>
</evidence>
<evidence type="ECO:0000313" key="2">
    <source>
        <dbReference type="EMBL" id="KAK4494578.1"/>
    </source>
</evidence>
<dbReference type="Proteomes" id="UP001305779">
    <property type="component" value="Unassembled WGS sequence"/>
</dbReference>
<reference evidence="2 3" key="1">
    <citation type="journal article" date="2023" name="G3 (Bethesda)">
        <title>A chromosome-level genome assembly of Zasmidium syzygii isolated from banana leaves.</title>
        <authorList>
            <person name="van Westerhoven A.C."/>
            <person name="Mehrabi R."/>
            <person name="Talebi R."/>
            <person name="Steentjes M.B.F."/>
            <person name="Corcolon B."/>
            <person name="Chong P.A."/>
            <person name="Kema G.H.J."/>
            <person name="Seidl M.F."/>
        </authorList>
    </citation>
    <scope>NUCLEOTIDE SEQUENCE [LARGE SCALE GENOMIC DNA]</scope>
    <source>
        <strain evidence="2 3">P124</strain>
    </source>
</reference>
<gene>
    <name evidence="2" type="ORF">PRZ48_013934</name>
</gene>
<proteinExistence type="predicted"/>
<protein>
    <recommendedName>
        <fullName evidence="4">BTB domain-containing protein</fullName>
    </recommendedName>
</protein>